<evidence type="ECO:0000313" key="2">
    <source>
        <dbReference type="EMBL" id="QSE91855.1"/>
    </source>
</evidence>
<reference evidence="2 3" key="1">
    <citation type="journal article" date="2021" name="Microbiol. Resour. Announc.">
        <title>Complete Genome Sequences of Two Rhodococcus sp. Strains with Large and Linear Chromosomes, Isolated from Apple Rhizosphere.</title>
        <authorList>
            <person name="Benning S."/>
            <person name="Brugnone N."/>
            <person name="Siani R."/>
            <person name="Kublik S."/>
            <person name="Schloter M."/>
            <person name="Rad V."/>
        </authorList>
    </citation>
    <scope>NUCLEOTIDE SEQUENCE [LARGE SCALE GENOMIC DNA]</scope>
    <source>
        <strain evidence="2 3">R79</strain>
    </source>
</reference>
<dbReference type="InterPro" id="IPR032710">
    <property type="entry name" value="NTF2-like_dom_sf"/>
</dbReference>
<accession>A0A974ZVE1</accession>
<dbReference type="Gene3D" id="3.10.450.50">
    <property type="match status" value="1"/>
</dbReference>
<feature type="domain" description="SnoaL-like" evidence="1">
    <location>
        <begin position="6"/>
        <end position="124"/>
    </location>
</feature>
<dbReference type="Pfam" id="PF13577">
    <property type="entry name" value="SnoaL_4"/>
    <property type="match status" value="1"/>
</dbReference>
<dbReference type="EMBL" id="CP070619">
    <property type="protein sequence ID" value="QSE91855.1"/>
    <property type="molecule type" value="Genomic_DNA"/>
</dbReference>
<gene>
    <name evidence="2" type="ORF">JWS13_26065</name>
</gene>
<reference evidence="2 3" key="2">
    <citation type="journal article" date="2022" name="Arch. Microbiol.">
        <title>Rhodococcus pseudokoreensis sp. nov. isolated from the rhizosphere of young M26 apple rootstocks.</title>
        <authorList>
            <person name="Kampfer P."/>
            <person name="Glaeser S.P."/>
            <person name="Blom J."/>
            <person name="Wolf J."/>
            <person name="Benning S."/>
            <person name="Schloter M."/>
            <person name="Neumann-Schaal M."/>
        </authorList>
    </citation>
    <scope>NUCLEOTIDE SEQUENCE [LARGE SCALE GENOMIC DNA]</scope>
    <source>
        <strain evidence="2 3">R79</strain>
    </source>
</reference>
<name>A0A974ZVE1_9NOCA</name>
<dbReference type="RefSeq" id="WP_206008237.1">
    <property type="nucleotide sequence ID" value="NZ_CP070619.1"/>
</dbReference>
<protein>
    <submittedName>
        <fullName evidence="2">Nuclear transport factor 2 family protein</fullName>
    </submittedName>
</protein>
<dbReference type="InterPro" id="IPR037401">
    <property type="entry name" value="SnoaL-like"/>
</dbReference>
<evidence type="ECO:0000259" key="1">
    <source>
        <dbReference type="Pfam" id="PF13577"/>
    </source>
</evidence>
<dbReference type="Proteomes" id="UP000662986">
    <property type="component" value="Chromosome"/>
</dbReference>
<proteinExistence type="predicted"/>
<organism evidence="2 3">
    <name type="scientific">Rhodococcus pseudokoreensis</name>
    <dbReference type="NCBI Taxonomy" id="2811421"/>
    <lineage>
        <taxon>Bacteria</taxon>
        <taxon>Bacillati</taxon>
        <taxon>Actinomycetota</taxon>
        <taxon>Actinomycetes</taxon>
        <taxon>Mycobacteriales</taxon>
        <taxon>Nocardiaceae</taxon>
        <taxon>Rhodococcus</taxon>
    </lineage>
</organism>
<dbReference type="SUPFAM" id="SSF54427">
    <property type="entry name" value="NTF2-like"/>
    <property type="match status" value="1"/>
</dbReference>
<keyword evidence="3" id="KW-1185">Reference proteome</keyword>
<sequence length="199" mass="21657">MPDPSDTAAVIDVVLRERAGRDTAQWDRMRSAFAPDSYVSLSWFTGTGAEFVDASKTMHDRGSRGFHMVGAPSVDIVGDRALAHEGTTVHARGILAGVELDIASHGRLYQRLIKTDGTWRITDLTMLYYKDVVSPVDPAADVTALAGVEFPVDRPYKYLAAILDAAGYTIGPDLPGPDRPALVDQYLAAHHTWLHEPQG</sequence>
<evidence type="ECO:0000313" key="3">
    <source>
        <dbReference type="Proteomes" id="UP000662986"/>
    </source>
</evidence>